<reference evidence="3 4" key="2">
    <citation type="submission" date="2015-07" db="EMBL/GenBank/DDBJ databases">
        <title>Genome sequence of Levilinea saccharolytica DSM 16555.</title>
        <authorList>
            <person name="Hemp J."/>
            <person name="Ward L.M."/>
            <person name="Pace L.A."/>
            <person name="Fischer W.W."/>
        </authorList>
    </citation>
    <scope>NUCLEOTIDE SEQUENCE [LARGE SCALE GENOMIC DNA]</scope>
    <source>
        <strain evidence="3 4">KIBI-1</strain>
    </source>
</reference>
<feature type="transmembrane region" description="Helical" evidence="1">
    <location>
        <begin position="259"/>
        <end position="276"/>
    </location>
</feature>
<dbReference type="RefSeq" id="WP_062419648.1">
    <property type="nucleotide sequence ID" value="NZ_BBXZ01000173.1"/>
</dbReference>
<sequence>MDSTLTYSKKTAWAAVLKAAASFFASGMSIYSMILVANMPKDAGAMAVNASSGSQTGGLAATCLWLVGLALNLNALVLIFQDSKRVGRAARRLAVAVLVVSVFSTYKLLVVGWALNLNALVLIFQDSKRVGPAARRLAVAALVVFILEIAAMLAVSAFSIFGTLRGSVVMFRSGLWMGALNGILGLAVPVLLFISYYPRWGKVAWVAGAGLAALGSLISVAMIAPTYTLQPLEMMGQTLFIPVAGIDVTQGLYPVLSNLVIGFHLLTAGLCGWLAVRAFREAKTVLPEGVA</sequence>
<dbReference type="AlphaFoldDB" id="A0A0M8JQA5"/>
<evidence type="ECO:0000313" key="3">
    <source>
        <dbReference type="EMBL" id="KPL80872.1"/>
    </source>
</evidence>
<evidence type="ECO:0000313" key="4">
    <source>
        <dbReference type="Proteomes" id="UP000050501"/>
    </source>
</evidence>
<feature type="transmembrane region" description="Helical" evidence="1">
    <location>
        <begin position="93"/>
        <end position="117"/>
    </location>
</feature>
<evidence type="ECO:0000256" key="1">
    <source>
        <dbReference type="SAM" id="Phobius"/>
    </source>
</evidence>
<feature type="transmembrane region" description="Helical" evidence="1">
    <location>
        <begin position="174"/>
        <end position="197"/>
    </location>
</feature>
<feature type="transmembrane region" description="Helical" evidence="1">
    <location>
        <begin position="57"/>
        <end position="81"/>
    </location>
</feature>
<protein>
    <submittedName>
        <fullName evidence="2">Uncharacterized protein</fullName>
    </submittedName>
</protein>
<gene>
    <name evidence="3" type="ORF">ADN01_10240</name>
    <name evidence="2" type="ORF">LSAC_03264</name>
</gene>
<dbReference type="Proteomes" id="UP000050501">
    <property type="component" value="Unassembled WGS sequence"/>
</dbReference>
<keyword evidence="1" id="KW-0472">Membrane</keyword>
<name>A0A0M8JQA5_9CHLR</name>
<proteinExistence type="predicted"/>
<feature type="transmembrane region" description="Helical" evidence="1">
    <location>
        <begin position="203"/>
        <end position="224"/>
    </location>
</feature>
<keyword evidence="4" id="KW-1185">Reference proteome</keyword>
<dbReference type="EMBL" id="DF967975">
    <property type="protein sequence ID" value="GAP19362.1"/>
    <property type="molecule type" value="Genomic_DNA"/>
</dbReference>
<feature type="transmembrane region" description="Helical" evidence="1">
    <location>
        <begin position="12"/>
        <end position="37"/>
    </location>
</feature>
<dbReference type="EMBL" id="LGCM01000038">
    <property type="protein sequence ID" value="KPL80872.1"/>
    <property type="molecule type" value="Genomic_DNA"/>
</dbReference>
<dbReference type="STRING" id="229921.ADN01_10240"/>
<keyword evidence="1" id="KW-0812">Transmembrane</keyword>
<reference evidence="2" key="1">
    <citation type="journal article" date="2015" name="Genome Announc.">
        <title>Draft Genome Sequences of Anaerolinea thermolimosa IMO-1, Bellilinea caldifistulae GOMI-1, Leptolinea tardivitalis YMTK-2, Levilinea saccharolytica KIBI-1, Longilinea arvoryzae KOME-1, Previously Described as Members of the Class Anaerolineae (Chloroflexi).</title>
        <authorList>
            <person name="Matsuura N."/>
            <person name="Tourlousse M.D."/>
            <person name="Ohashi A."/>
            <person name="Hugenholtz P."/>
            <person name="Sekiguchi Y."/>
        </authorList>
    </citation>
    <scope>NUCLEOTIDE SEQUENCE</scope>
    <source>
        <strain evidence="2">KIBI-1</strain>
    </source>
</reference>
<organism evidence="2">
    <name type="scientific">Levilinea saccharolytica</name>
    <dbReference type="NCBI Taxonomy" id="229921"/>
    <lineage>
        <taxon>Bacteria</taxon>
        <taxon>Bacillati</taxon>
        <taxon>Chloroflexota</taxon>
        <taxon>Anaerolineae</taxon>
        <taxon>Anaerolineales</taxon>
        <taxon>Anaerolineaceae</taxon>
        <taxon>Levilinea</taxon>
    </lineage>
</organism>
<keyword evidence="1" id="KW-1133">Transmembrane helix</keyword>
<accession>A0A0M8JQA5</accession>
<evidence type="ECO:0000313" key="2">
    <source>
        <dbReference type="EMBL" id="GAP19362.1"/>
    </source>
</evidence>
<feature type="transmembrane region" description="Helical" evidence="1">
    <location>
        <begin position="137"/>
        <end position="162"/>
    </location>
</feature>